<dbReference type="AlphaFoldDB" id="A0A2P5HY30"/>
<dbReference type="EMBL" id="MAVT02000521">
    <property type="protein sequence ID" value="POS75166.1"/>
    <property type="molecule type" value="Genomic_DNA"/>
</dbReference>
<evidence type="ECO:0000313" key="2">
    <source>
        <dbReference type="Proteomes" id="UP000094444"/>
    </source>
</evidence>
<dbReference type="InParanoid" id="A0A2P5HY30"/>
<dbReference type="Proteomes" id="UP000094444">
    <property type="component" value="Unassembled WGS sequence"/>
</dbReference>
<organism evidence="1 2">
    <name type="scientific">Diaporthe helianthi</name>
    <dbReference type="NCBI Taxonomy" id="158607"/>
    <lineage>
        <taxon>Eukaryota</taxon>
        <taxon>Fungi</taxon>
        <taxon>Dikarya</taxon>
        <taxon>Ascomycota</taxon>
        <taxon>Pezizomycotina</taxon>
        <taxon>Sordariomycetes</taxon>
        <taxon>Sordariomycetidae</taxon>
        <taxon>Diaporthales</taxon>
        <taxon>Diaporthaceae</taxon>
        <taxon>Diaporthe</taxon>
    </lineage>
</organism>
<dbReference type="OrthoDB" id="2332199at2759"/>
<evidence type="ECO:0000313" key="1">
    <source>
        <dbReference type="EMBL" id="POS75166.1"/>
    </source>
</evidence>
<sequence>MGITLSTARYIAPISFVIDFAAQQYGLLSTPNMKDVHDANLSFWSPQPFFIAAFFFPQQLFQLAWLWRLWRSSDQSALEDSAVSTMVDFSPFYTVGNLCIASWMVFWNASDLKTSNIFVVINSLAQLYYIFGRLPPMNLNSTNSILTHIVSKTFAGIGVLDLLHNGSVAYFVHQQPSTAVKVLTGLGFAGLASCSDWIFGGCLVYDLVALSVGQRAYGNESWSNMLGLFAAGTAAIVAGKNLLRPPYIRSPRSDYRAL</sequence>
<keyword evidence="2" id="KW-1185">Reference proteome</keyword>
<protein>
    <submittedName>
        <fullName evidence="1">Uncharacterized protein</fullName>
    </submittedName>
</protein>
<gene>
    <name evidence="1" type="ORF">DHEL01_v206429</name>
</gene>
<comment type="caution">
    <text evidence="1">The sequence shown here is derived from an EMBL/GenBank/DDBJ whole genome shotgun (WGS) entry which is preliminary data.</text>
</comment>
<reference evidence="1" key="1">
    <citation type="submission" date="2017-09" db="EMBL/GenBank/DDBJ databases">
        <title>Polyketide synthases of a Diaporthe helianthi virulent isolate.</title>
        <authorList>
            <person name="Baroncelli R."/>
        </authorList>
    </citation>
    <scope>NUCLEOTIDE SEQUENCE [LARGE SCALE GENOMIC DNA]</scope>
    <source>
        <strain evidence="1">7/96</strain>
    </source>
</reference>
<name>A0A2P5HY30_DIAHE</name>
<proteinExistence type="predicted"/>
<accession>A0A2P5HY30</accession>